<dbReference type="InterPro" id="IPR008271">
    <property type="entry name" value="Ser/Thr_kinase_AS"/>
</dbReference>
<feature type="active site" description="Proton acceptor" evidence="7">
    <location>
        <position position="431"/>
    </location>
</feature>
<feature type="region of interest" description="Disordered" evidence="11">
    <location>
        <begin position="267"/>
        <end position="299"/>
    </location>
</feature>
<evidence type="ECO:0000256" key="7">
    <source>
        <dbReference type="PIRSR" id="PIRSR630616-1"/>
    </source>
</evidence>
<keyword evidence="2" id="KW-0723">Serine/threonine-protein kinase</keyword>
<gene>
    <name evidence="14" type="ORF">FN846DRAFT_889216</name>
</gene>
<feature type="binding site" evidence="8">
    <location>
        <position position="451"/>
    </location>
    <ligand>
        <name>ATP</name>
        <dbReference type="ChEBI" id="CHEBI:30616"/>
    </ligand>
</feature>
<dbReference type="AlphaFoldDB" id="A0A5J5F0R7"/>
<proteinExistence type="inferred from homology"/>
<dbReference type="Gene3D" id="1.10.510.10">
    <property type="entry name" value="Transferase(Phosphotransferase) domain 1"/>
    <property type="match status" value="1"/>
</dbReference>
<dbReference type="PROSITE" id="PS50011">
    <property type="entry name" value="PROTEIN_KINASE_DOM"/>
    <property type="match status" value="1"/>
</dbReference>
<feature type="domain" description="FHA" evidence="12">
    <location>
        <begin position="906"/>
        <end position="975"/>
    </location>
</feature>
<organism evidence="14 15">
    <name type="scientific">Sphaerosporella brunnea</name>
    <dbReference type="NCBI Taxonomy" id="1250544"/>
    <lineage>
        <taxon>Eukaryota</taxon>
        <taxon>Fungi</taxon>
        <taxon>Dikarya</taxon>
        <taxon>Ascomycota</taxon>
        <taxon>Pezizomycotina</taxon>
        <taxon>Pezizomycetes</taxon>
        <taxon>Pezizales</taxon>
        <taxon>Pyronemataceae</taxon>
        <taxon>Sphaerosporella</taxon>
    </lineage>
</organism>
<evidence type="ECO:0000256" key="2">
    <source>
        <dbReference type="ARBA" id="ARBA00022527"/>
    </source>
</evidence>
<evidence type="ECO:0000256" key="10">
    <source>
        <dbReference type="PROSITE-ProRule" id="PRU10141"/>
    </source>
</evidence>
<comment type="caution">
    <text evidence="14">The sequence shown here is derived from an EMBL/GenBank/DDBJ whole genome shotgun (WGS) entry which is preliminary data.</text>
</comment>
<feature type="region of interest" description="Disordered" evidence="11">
    <location>
        <begin position="1"/>
        <end position="28"/>
    </location>
</feature>
<keyword evidence="4 8" id="KW-0547">Nucleotide-binding</keyword>
<evidence type="ECO:0000256" key="1">
    <source>
        <dbReference type="ARBA" id="ARBA00005575"/>
    </source>
</evidence>
<dbReference type="SMART" id="SM00240">
    <property type="entry name" value="FHA"/>
    <property type="match status" value="2"/>
</dbReference>
<evidence type="ECO:0000259" key="12">
    <source>
        <dbReference type="PROSITE" id="PS50006"/>
    </source>
</evidence>
<dbReference type="InterPro" id="IPR008984">
    <property type="entry name" value="SMAD_FHA_dom_sf"/>
</dbReference>
<dbReference type="InterPro" id="IPR017441">
    <property type="entry name" value="Protein_kinase_ATP_BS"/>
</dbReference>
<dbReference type="OrthoDB" id="504170at2759"/>
<dbReference type="PROSITE" id="PS50006">
    <property type="entry name" value="FHA_DOMAIN"/>
    <property type="match status" value="2"/>
</dbReference>
<evidence type="ECO:0000256" key="9">
    <source>
        <dbReference type="PIRSR" id="PIRSR630616-3"/>
    </source>
</evidence>
<dbReference type="InterPro" id="IPR000253">
    <property type="entry name" value="FHA_dom"/>
</dbReference>
<dbReference type="PROSITE" id="PS00108">
    <property type="entry name" value="PROTEIN_KINASE_ST"/>
    <property type="match status" value="1"/>
</dbReference>
<dbReference type="InParanoid" id="A0A5J5F0R7"/>
<dbReference type="Proteomes" id="UP000326924">
    <property type="component" value="Unassembled WGS sequence"/>
</dbReference>
<feature type="compositionally biased region" description="Acidic residues" evidence="11">
    <location>
        <begin position="82"/>
        <end position="94"/>
    </location>
</feature>
<dbReference type="InterPro" id="IPR030616">
    <property type="entry name" value="Aur-like"/>
</dbReference>
<feature type="region of interest" description="Disordered" evidence="11">
    <location>
        <begin position="631"/>
        <end position="668"/>
    </location>
</feature>
<dbReference type="FunFam" id="3.30.200.20:FF:000042">
    <property type="entry name" value="Aurora kinase A"/>
    <property type="match status" value="1"/>
</dbReference>
<dbReference type="Pfam" id="PF00069">
    <property type="entry name" value="Pkinase"/>
    <property type="match status" value="2"/>
</dbReference>
<evidence type="ECO:0000259" key="13">
    <source>
        <dbReference type="PROSITE" id="PS50011"/>
    </source>
</evidence>
<dbReference type="GO" id="GO:0004674">
    <property type="term" value="F:protein serine/threonine kinase activity"/>
    <property type="evidence" value="ECO:0007669"/>
    <property type="project" value="UniProtKB-KW"/>
</dbReference>
<dbReference type="Pfam" id="PF00498">
    <property type="entry name" value="FHA"/>
    <property type="match status" value="2"/>
</dbReference>
<accession>A0A5J5F0R7</accession>
<evidence type="ECO:0000256" key="3">
    <source>
        <dbReference type="ARBA" id="ARBA00022679"/>
    </source>
</evidence>
<dbReference type="InterPro" id="IPR000719">
    <property type="entry name" value="Prot_kinase_dom"/>
</dbReference>
<evidence type="ECO:0000313" key="14">
    <source>
        <dbReference type="EMBL" id="KAA8909003.1"/>
    </source>
</evidence>
<keyword evidence="5" id="KW-0418">Kinase</keyword>
<sequence length="1068" mass="118326">MDDSYEEEPTQPATQPLPPHHGIAPSKTDGQDYSGIICFLHPCSPAAISIVHRAQSVDSNLVVRLPVPDDSTRGRRTSADDSNAEDQEDAEATEVDNVTGQNTAIDLALRYHPGPRDPLLGFVFGRNHTKCDIVMVNGPNHLRISNMHFRIYVKDRGALMLEDMSTNGTWVDDKHLQAGSELGQKRVLSPGSIIYLCPGKPDELIRFVVRIPRESGRGFKPITPPDNPPAMSPQPRFASPNVSLPRIGDIQPGVVQSPQQRNAAAILRSPIANRPQERHRRQADGRDTHTMQEPSNSMTWGGDHKYMLSSQIGKGAFATVNKAYERSNGEVVAVKSIAKRTFATQAGRDNVGVKKEIAILEALKHPNIVEYVGYFEDSSHIYVVMEFIEYGDLNNYLNIHGPMPEPLTKIAVTQVLHGLKYIHNKGISHRDLKPDNILIASEDPFVVKISDFGLAKMVNNEETFLKTFCGTMLYLAPEVFPSYLSTVMADAQGLDGNTKRKRLPGDDAGPIGRRSSGKKPRRRYNQAVDMWSLGCVIYCLLCGHPPFEGKNQDDMYYLVSRGEFDEVKLRQQVGADNEACVDFLHRLLQVRPEIRLTETEALRHSWIYRGGGNGSASMEYDEDEVVGVDYGLRPQRNKKIDESGSESAPDPENEDEGGLPAPCPDKNVDAELQGSMARVSFSQIEDNFDLQSSGETSSGNECFESLVNSRQEFSQEQTGISVIDRARRYSRYDDSFEARRNSIADDEQGADNEPSVQHLGQAFEYRTGQCLTDRQHQFTGGQPKFDRLGFDDVEGSGPYSTPPPGPSKAGNGTSPWSFAGHAHFNLSPESLKTASLKQAPPAPKPTPGIFMEQHIVRSEDDDLPSTQSVIPQAPPAFRAPPVSWGRLVPLPGSLTNEPITLIEQMVSFGRASRCTIKPDDIRISKFHFALQLNYPDDRQTNPSESRVGEWGPAPNMIAIFHVLARCGVFVNGQRYNGKSQGRLYDGDEIILFKEKHEEKHEFMGYKVELTVGDVKRNGPPLSTIHYNFASGHNTSHNVHDRSDSSAYTEVPTVAYTEVPTGQSDDANV</sequence>
<evidence type="ECO:0000256" key="6">
    <source>
        <dbReference type="ARBA" id="ARBA00022840"/>
    </source>
</evidence>
<evidence type="ECO:0000313" key="15">
    <source>
        <dbReference type="Proteomes" id="UP000326924"/>
    </source>
</evidence>
<feature type="domain" description="FHA" evidence="12">
    <location>
        <begin position="122"/>
        <end position="176"/>
    </location>
</feature>
<feature type="cross-link" description="Glycyl lysine isopeptide (Lys-Gly) (interchain with G-Cter in SUMO2)" evidence="9">
    <location>
        <position position="433"/>
    </location>
</feature>
<dbReference type="SMART" id="SM00220">
    <property type="entry name" value="S_TKc"/>
    <property type="match status" value="1"/>
</dbReference>
<dbReference type="PANTHER" id="PTHR24350">
    <property type="entry name" value="SERINE/THREONINE-PROTEIN KINASE IAL-RELATED"/>
    <property type="match status" value="1"/>
</dbReference>
<keyword evidence="6 8" id="KW-0067">ATP-binding</keyword>
<keyword evidence="15" id="KW-1185">Reference proteome</keyword>
<evidence type="ECO:0000256" key="5">
    <source>
        <dbReference type="ARBA" id="ARBA00022777"/>
    </source>
</evidence>
<dbReference type="Gene3D" id="2.60.200.20">
    <property type="match status" value="2"/>
</dbReference>
<comment type="similarity">
    <text evidence="1">Belongs to the protein kinase superfamily. CAMK Ser/Thr protein kinase family. CHEK2 subfamily.</text>
</comment>
<feature type="compositionally biased region" description="Basic and acidic residues" evidence="11">
    <location>
        <begin position="70"/>
        <end position="79"/>
    </location>
</feature>
<feature type="binding site" evidence="8">
    <location>
        <position position="335"/>
    </location>
    <ligand>
        <name>ATP</name>
        <dbReference type="ChEBI" id="CHEBI:30616"/>
    </ligand>
</feature>
<dbReference type="SUPFAM" id="SSF49879">
    <property type="entry name" value="SMAD/FHA domain"/>
    <property type="match status" value="2"/>
</dbReference>
<dbReference type="InterPro" id="IPR011009">
    <property type="entry name" value="Kinase-like_dom_sf"/>
</dbReference>
<evidence type="ECO:0000256" key="4">
    <source>
        <dbReference type="ARBA" id="ARBA00022741"/>
    </source>
</evidence>
<feature type="region of interest" description="Disordered" evidence="11">
    <location>
        <begin position="66"/>
        <end position="95"/>
    </location>
</feature>
<feature type="binding site" evidence="10">
    <location>
        <position position="339"/>
    </location>
    <ligand>
        <name>ATP</name>
        <dbReference type="ChEBI" id="CHEBI:30616"/>
    </ligand>
</feature>
<dbReference type="EMBL" id="VXIS01000062">
    <property type="protein sequence ID" value="KAA8909003.1"/>
    <property type="molecule type" value="Genomic_DNA"/>
</dbReference>
<evidence type="ECO:0000256" key="11">
    <source>
        <dbReference type="SAM" id="MobiDB-lite"/>
    </source>
</evidence>
<dbReference type="PROSITE" id="PS00107">
    <property type="entry name" value="PROTEIN_KINASE_ATP"/>
    <property type="match status" value="1"/>
</dbReference>
<evidence type="ECO:0008006" key="16">
    <source>
        <dbReference type="Google" id="ProtNLM"/>
    </source>
</evidence>
<keyword evidence="3" id="KW-0808">Transferase</keyword>
<dbReference type="GO" id="GO:0005524">
    <property type="term" value="F:ATP binding"/>
    <property type="evidence" value="ECO:0007669"/>
    <property type="project" value="UniProtKB-UniRule"/>
</dbReference>
<feature type="region of interest" description="Disordered" evidence="11">
    <location>
        <begin position="775"/>
        <end position="819"/>
    </location>
</feature>
<feature type="domain" description="Protein kinase" evidence="13">
    <location>
        <begin position="306"/>
        <end position="607"/>
    </location>
</feature>
<reference evidence="14 15" key="1">
    <citation type="submission" date="2019-09" db="EMBL/GenBank/DDBJ databases">
        <title>Draft genome of the ectomycorrhizal ascomycete Sphaerosporella brunnea.</title>
        <authorList>
            <consortium name="DOE Joint Genome Institute"/>
            <person name="Benucci G.M."/>
            <person name="Marozzi G."/>
            <person name="Antonielli L."/>
            <person name="Sanchez S."/>
            <person name="Marco P."/>
            <person name="Wang X."/>
            <person name="Falini L.B."/>
            <person name="Barry K."/>
            <person name="Haridas S."/>
            <person name="Lipzen A."/>
            <person name="Labutti K."/>
            <person name="Grigoriev I.V."/>
            <person name="Murat C."/>
            <person name="Martin F."/>
            <person name="Albertini E."/>
            <person name="Donnini D."/>
            <person name="Bonito G."/>
        </authorList>
    </citation>
    <scope>NUCLEOTIDE SEQUENCE [LARGE SCALE GENOMIC DNA]</scope>
    <source>
        <strain evidence="14 15">Sb_GMNB300</strain>
    </source>
</reference>
<name>A0A5J5F0R7_9PEZI</name>
<feature type="region of interest" description="Disordered" evidence="11">
    <location>
        <begin position="495"/>
        <end position="523"/>
    </location>
</feature>
<protein>
    <recommendedName>
        <fullName evidence="16">Kinase-like domain-containing protein</fullName>
    </recommendedName>
</protein>
<dbReference type="SUPFAM" id="SSF56112">
    <property type="entry name" value="Protein kinase-like (PK-like)"/>
    <property type="match status" value="1"/>
</dbReference>
<evidence type="ECO:0000256" key="8">
    <source>
        <dbReference type="PIRSR" id="PIRSR630616-2"/>
    </source>
</evidence>